<evidence type="ECO:0000313" key="3">
    <source>
        <dbReference type="EMBL" id="UTU50457.1"/>
    </source>
</evidence>
<dbReference type="RefSeq" id="WP_245265381.1">
    <property type="nucleotide sequence ID" value="NZ_CP088147.1"/>
</dbReference>
<dbReference type="Proteomes" id="UP001060070">
    <property type="component" value="Chromosome"/>
</dbReference>
<dbReference type="PROSITE" id="PS50943">
    <property type="entry name" value="HTH_CROC1"/>
    <property type="match status" value="1"/>
</dbReference>
<dbReference type="SMART" id="SM00530">
    <property type="entry name" value="HTH_XRE"/>
    <property type="match status" value="1"/>
</dbReference>
<dbReference type="GO" id="GO:0003677">
    <property type="term" value="F:DNA binding"/>
    <property type="evidence" value="ECO:0007669"/>
    <property type="project" value="InterPro"/>
</dbReference>
<evidence type="ECO:0000259" key="2">
    <source>
        <dbReference type="PROSITE" id="PS50943"/>
    </source>
</evidence>
<evidence type="ECO:0000256" key="1">
    <source>
        <dbReference type="SAM" id="MobiDB-lite"/>
    </source>
</evidence>
<dbReference type="SUPFAM" id="SSF47413">
    <property type="entry name" value="lambda repressor-like DNA-binding domains"/>
    <property type="match status" value="1"/>
</dbReference>
<feature type="domain" description="HTH cro/C1-type" evidence="2">
    <location>
        <begin position="126"/>
        <end position="179"/>
    </location>
</feature>
<dbReference type="AlphaFoldDB" id="A0AB38T7C0"/>
<accession>A0AB38T7C0</accession>
<reference evidence="3 4" key="1">
    <citation type="journal article" date="2022" name="Microbiol. Resour. Announc.">
        <title>Complete Genome Sequence of Mesorhizobium ciceri Strain R30, a Rhizobium Used as a Commercial Inoculant for Chickpea in Argentina.</title>
        <authorList>
            <person name="Foresto E."/>
            <person name="Revale S."/>
            <person name="Primo E."/>
            <person name="Nievas F."/>
            <person name="Carezzano E."/>
            <person name="Puente M."/>
            <person name="Alzari P."/>
            <person name="Mart M."/>
            <person name="Ben-Assaya M."/>
            <person name="Mornico D."/>
            <person name="Santoro M."/>
            <person name="Mart F."/>
            <person name="Giordano W."/>
            <person name="Bogino P."/>
        </authorList>
    </citation>
    <scope>NUCLEOTIDE SEQUENCE [LARGE SCALE GENOMIC DNA]</scope>
    <source>
        <strain evidence="3 4">R30</strain>
    </source>
</reference>
<dbReference type="Gene3D" id="1.10.260.40">
    <property type="entry name" value="lambda repressor-like DNA-binding domains"/>
    <property type="match status" value="1"/>
</dbReference>
<gene>
    <name evidence="3" type="ORF">LRP29_23645</name>
</gene>
<feature type="region of interest" description="Disordered" evidence="1">
    <location>
        <begin position="103"/>
        <end position="123"/>
    </location>
</feature>
<dbReference type="InterPro" id="IPR010982">
    <property type="entry name" value="Lambda_DNA-bd_dom_sf"/>
</dbReference>
<keyword evidence="4" id="KW-1185">Reference proteome</keyword>
<dbReference type="CDD" id="cd00093">
    <property type="entry name" value="HTH_XRE"/>
    <property type="match status" value="1"/>
</dbReference>
<evidence type="ECO:0000313" key="4">
    <source>
        <dbReference type="Proteomes" id="UP001060070"/>
    </source>
</evidence>
<protein>
    <submittedName>
        <fullName evidence="3">Helix-turn-helix transcriptional regulator</fullName>
    </submittedName>
</protein>
<feature type="region of interest" description="Disordered" evidence="1">
    <location>
        <begin position="25"/>
        <end position="49"/>
    </location>
</feature>
<name>A0AB38T7C0_9HYPH</name>
<sequence length="194" mass="21041">MTVFKFIAKNPSGKELAGTGWFRASDPEITNGRGETAGKRPIRPSKQLDRDVCARGRARHPVHDPVTALLALGKSPARGHLPDRLRQHSSFDQTLSVMELPMPHNAKSEPHSEPATNGSGPDYNTLRAMRETRGYSVEELSLTCGLAVDEIEDIESGRVTDPSKLRRIVSALHLPQEALITPAAPPAAQGRSLA</sequence>
<dbReference type="EMBL" id="CP088147">
    <property type="protein sequence ID" value="UTU50457.1"/>
    <property type="molecule type" value="Genomic_DNA"/>
</dbReference>
<organism evidence="3 4">
    <name type="scientific">Mesorhizobium ciceri</name>
    <dbReference type="NCBI Taxonomy" id="39645"/>
    <lineage>
        <taxon>Bacteria</taxon>
        <taxon>Pseudomonadati</taxon>
        <taxon>Pseudomonadota</taxon>
        <taxon>Alphaproteobacteria</taxon>
        <taxon>Hyphomicrobiales</taxon>
        <taxon>Phyllobacteriaceae</taxon>
        <taxon>Mesorhizobium</taxon>
    </lineage>
</organism>
<dbReference type="InterPro" id="IPR001387">
    <property type="entry name" value="Cro/C1-type_HTH"/>
</dbReference>
<dbReference type="Pfam" id="PF13560">
    <property type="entry name" value="HTH_31"/>
    <property type="match status" value="1"/>
</dbReference>
<proteinExistence type="predicted"/>